<evidence type="ECO:0000256" key="1">
    <source>
        <dbReference type="ARBA" id="ARBA00001561"/>
    </source>
</evidence>
<dbReference type="EMBL" id="FRXO01000009">
    <property type="protein sequence ID" value="SHO66962.1"/>
    <property type="molecule type" value="Genomic_DNA"/>
</dbReference>
<dbReference type="PANTHER" id="PTHR30417:SF1">
    <property type="entry name" value="N-ACETYLMURAMOYL-L-ALANINE AMIDASE AMID"/>
    <property type="match status" value="1"/>
</dbReference>
<dbReference type="GO" id="GO:0019867">
    <property type="term" value="C:outer membrane"/>
    <property type="evidence" value="ECO:0007669"/>
    <property type="project" value="TreeGrafter"/>
</dbReference>
<name>A0A1M7ZQ70_9HYPH</name>
<organism evidence="7 8">
    <name type="scientific">Pseudoxanthobacter soli DSM 19599</name>
    <dbReference type="NCBI Taxonomy" id="1123029"/>
    <lineage>
        <taxon>Bacteria</taxon>
        <taxon>Pseudomonadati</taxon>
        <taxon>Pseudomonadota</taxon>
        <taxon>Alphaproteobacteria</taxon>
        <taxon>Hyphomicrobiales</taxon>
        <taxon>Segnochrobactraceae</taxon>
        <taxon>Pseudoxanthobacter</taxon>
    </lineage>
</organism>
<comment type="catalytic activity">
    <reaction evidence="1">
        <text>Hydrolyzes the link between N-acetylmuramoyl residues and L-amino acid residues in certain cell-wall glycopeptides.</text>
        <dbReference type="EC" id="3.5.1.28"/>
    </reaction>
</comment>
<feature type="domain" description="N-acetylmuramoyl-L-alanine amidase" evidence="6">
    <location>
        <begin position="14"/>
        <end position="151"/>
    </location>
</feature>
<dbReference type="GO" id="GO:0071555">
    <property type="term" value="P:cell wall organization"/>
    <property type="evidence" value="ECO:0007669"/>
    <property type="project" value="UniProtKB-KW"/>
</dbReference>
<dbReference type="RefSeq" id="WP_073631302.1">
    <property type="nucleotide sequence ID" value="NZ_FRXO01000009.1"/>
</dbReference>
<evidence type="ECO:0000256" key="2">
    <source>
        <dbReference type="ARBA" id="ARBA00007553"/>
    </source>
</evidence>
<dbReference type="GO" id="GO:0008745">
    <property type="term" value="F:N-acetylmuramoyl-L-alanine amidase activity"/>
    <property type="evidence" value="ECO:0007669"/>
    <property type="project" value="UniProtKB-EC"/>
</dbReference>
<dbReference type="InterPro" id="IPR002502">
    <property type="entry name" value="Amidase_domain"/>
</dbReference>
<accession>A0A1M7ZQ70</accession>
<evidence type="ECO:0000259" key="6">
    <source>
        <dbReference type="SMART" id="SM00644"/>
    </source>
</evidence>
<dbReference type="InterPro" id="IPR051206">
    <property type="entry name" value="NAMLAA_amidase_2"/>
</dbReference>
<keyword evidence="5" id="KW-0961">Cell wall biogenesis/degradation</keyword>
<evidence type="ECO:0000256" key="4">
    <source>
        <dbReference type="ARBA" id="ARBA00022801"/>
    </source>
</evidence>
<dbReference type="STRING" id="1123029.SAMN02745172_03624"/>
<dbReference type="InterPro" id="IPR036505">
    <property type="entry name" value="Amidase/PGRP_sf"/>
</dbReference>
<dbReference type="EC" id="3.5.1.28" evidence="3"/>
<dbReference type="Proteomes" id="UP000186406">
    <property type="component" value="Unassembled WGS sequence"/>
</dbReference>
<dbReference type="Pfam" id="PF01471">
    <property type="entry name" value="PG_binding_1"/>
    <property type="match status" value="1"/>
</dbReference>
<dbReference type="SMART" id="SM00644">
    <property type="entry name" value="Ami_2"/>
    <property type="match status" value="1"/>
</dbReference>
<dbReference type="Gene3D" id="1.10.101.10">
    <property type="entry name" value="PGBD-like superfamily/PGBD"/>
    <property type="match status" value="1"/>
</dbReference>
<keyword evidence="8" id="KW-1185">Reference proteome</keyword>
<dbReference type="GO" id="GO:0009254">
    <property type="term" value="P:peptidoglycan turnover"/>
    <property type="evidence" value="ECO:0007669"/>
    <property type="project" value="TreeGrafter"/>
</dbReference>
<evidence type="ECO:0000256" key="3">
    <source>
        <dbReference type="ARBA" id="ARBA00011901"/>
    </source>
</evidence>
<reference evidence="7 8" key="1">
    <citation type="submission" date="2016-12" db="EMBL/GenBank/DDBJ databases">
        <authorList>
            <person name="Song W.-J."/>
            <person name="Kurnit D.M."/>
        </authorList>
    </citation>
    <scope>NUCLEOTIDE SEQUENCE [LARGE SCALE GENOMIC DNA]</scope>
    <source>
        <strain evidence="7 8">DSM 19599</strain>
    </source>
</reference>
<keyword evidence="4" id="KW-0378">Hydrolase</keyword>
<protein>
    <recommendedName>
        <fullName evidence="3">N-acetylmuramoyl-L-alanine amidase</fullName>
        <ecNumber evidence="3">3.5.1.28</ecNumber>
    </recommendedName>
</protein>
<dbReference type="Gene3D" id="3.40.80.10">
    <property type="entry name" value="Peptidoglycan recognition protein-like"/>
    <property type="match status" value="1"/>
</dbReference>
<gene>
    <name evidence="7" type="ORF">SAMN02745172_03624</name>
</gene>
<dbReference type="GO" id="GO:0009253">
    <property type="term" value="P:peptidoglycan catabolic process"/>
    <property type="evidence" value="ECO:0007669"/>
    <property type="project" value="InterPro"/>
</dbReference>
<dbReference type="Pfam" id="PF01510">
    <property type="entry name" value="Amidase_2"/>
    <property type="match status" value="1"/>
</dbReference>
<dbReference type="InterPro" id="IPR036366">
    <property type="entry name" value="PGBDSf"/>
</dbReference>
<evidence type="ECO:0000256" key="5">
    <source>
        <dbReference type="ARBA" id="ARBA00023316"/>
    </source>
</evidence>
<dbReference type="InterPro" id="IPR002477">
    <property type="entry name" value="Peptidoglycan-bd-like"/>
</dbReference>
<dbReference type="InterPro" id="IPR036365">
    <property type="entry name" value="PGBD-like_sf"/>
</dbReference>
<sequence>MKTLADLTIRDVPSPNFRERPGGRKPDMLILHYTGMESAEAAIARLSDREAVVSCHYVVDEDGSIVRMVAEPMRANHAGVSFWRGERDLNDASIGIEIVNPGHEFGYRPFPDAQIEALVVLVKAILSHRRIAPDRILAHSDVAPDRKQDPGELFPWETLAAAGIGHWVPPAPLSAEGPAFRPGDEGLPVRALQGMLALYGYEVDLTGVFDARTSLAVTAFQRHFRPARVDGVADRSTMDTLHRLIGALRQREQAS</sequence>
<dbReference type="SUPFAM" id="SSF47090">
    <property type="entry name" value="PGBD-like"/>
    <property type="match status" value="1"/>
</dbReference>
<dbReference type="SUPFAM" id="SSF55846">
    <property type="entry name" value="N-acetylmuramoyl-L-alanine amidase-like"/>
    <property type="match status" value="1"/>
</dbReference>
<dbReference type="CDD" id="cd06583">
    <property type="entry name" value="PGRP"/>
    <property type="match status" value="1"/>
</dbReference>
<evidence type="ECO:0000313" key="7">
    <source>
        <dbReference type="EMBL" id="SHO66962.1"/>
    </source>
</evidence>
<evidence type="ECO:0000313" key="8">
    <source>
        <dbReference type="Proteomes" id="UP000186406"/>
    </source>
</evidence>
<dbReference type="AlphaFoldDB" id="A0A1M7ZQ70"/>
<dbReference type="PANTHER" id="PTHR30417">
    <property type="entry name" value="N-ACETYLMURAMOYL-L-ALANINE AMIDASE AMID"/>
    <property type="match status" value="1"/>
</dbReference>
<comment type="similarity">
    <text evidence="2">Belongs to the N-acetylmuramoyl-L-alanine amidase 2 family.</text>
</comment>
<proteinExistence type="inferred from homology"/>